<dbReference type="OrthoDB" id="10516479at2759"/>
<organism evidence="2 3">
    <name type="scientific">Paraglomus brasilianum</name>
    <dbReference type="NCBI Taxonomy" id="144538"/>
    <lineage>
        <taxon>Eukaryota</taxon>
        <taxon>Fungi</taxon>
        <taxon>Fungi incertae sedis</taxon>
        <taxon>Mucoromycota</taxon>
        <taxon>Glomeromycotina</taxon>
        <taxon>Glomeromycetes</taxon>
        <taxon>Paraglomerales</taxon>
        <taxon>Paraglomeraceae</taxon>
        <taxon>Paraglomus</taxon>
    </lineage>
</organism>
<dbReference type="Proteomes" id="UP000789739">
    <property type="component" value="Unassembled WGS sequence"/>
</dbReference>
<feature type="region of interest" description="Disordered" evidence="1">
    <location>
        <begin position="148"/>
        <end position="168"/>
    </location>
</feature>
<keyword evidence="3" id="KW-1185">Reference proteome</keyword>
<evidence type="ECO:0000313" key="3">
    <source>
        <dbReference type="Proteomes" id="UP000789739"/>
    </source>
</evidence>
<protein>
    <submittedName>
        <fullName evidence="2">1972_t:CDS:1</fullName>
    </submittedName>
</protein>
<evidence type="ECO:0000256" key="1">
    <source>
        <dbReference type="SAM" id="MobiDB-lite"/>
    </source>
</evidence>
<evidence type="ECO:0000313" key="2">
    <source>
        <dbReference type="EMBL" id="CAG8640653.1"/>
    </source>
</evidence>
<comment type="caution">
    <text evidence="2">The sequence shown here is derived from an EMBL/GenBank/DDBJ whole genome shotgun (WGS) entry which is preliminary data.</text>
</comment>
<dbReference type="EMBL" id="CAJVPI010002307">
    <property type="protein sequence ID" value="CAG8640653.1"/>
    <property type="molecule type" value="Genomic_DNA"/>
</dbReference>
<reference evidence="2" key="1">
    <citation type="submission" date="2021-06" db="EMBL/GenBank/DDBJ databases">
        <authorList>
            <person name="Kallberg Y."/>
            <person name="Tangrot J."/>
            <person name="Rosling A."/>
        </authorList>
    </citation>
    <scope>NUCLEOTIDE SEQUENCE</scope>
    <source>
        <strain evidence="2">BR232B</strain>
    </source>
</reference>
<name>A0A9N9H0X2_9GLOM</name>
<accession>A0A9N9H0X2</accession>
<dbReference type="AlphaFoldDB" id="A0A9N9H0X2"/>
<gene>
    <name evidence="2" type="ORF">PBRASI_LOCUS9752</name>
</gene>
<sequence length="168" mass="19013">MSFNPDSIDLEILFDTKEKAEQFIKKFAEGFRQDLSSFPSSFTNARLINSSNPRKQYLGLKEIYQRVIIPNVENKIRSRLRKKNPGLSDAQFNLLLGREKEKDLELSRKNLEYTRLSGAFNVLKTGETESNLPSGFGLGKATCGTCHKEKRNEEPTLGPKEAKNNKAG</sequence>
<proteinExistence type="predicted"/>